<keyword evidence="4" id="KW-1185">Reference proteome</keyword>
<accession>A0A4R2J728</accession>
<feature type="compositionally biased region" description="Low complexity" evidence="1">
    <location>
        <begin position="85"/>
        <end position="102"/>
    </location>
</feature>
<name>A0A4R2J728_9PSEU</name>
<feature type="chain" id="PRO_5020817159" description="Secreted protein" evidence="2">
    <location>
        <begin position="34"/>
        <end position="129"/>
    </location>
</feature>
<dbReference type="RefSeq" id="WP_132122662.1">
    <property type="nucleotide sequence ID" value="NZ_SLWS01000008.1"/>
</dbReference>
<dbReference type="Pfam" id="PF19650">
    <property type="entry name" value="DUF6153"/>
    <property type="match status" value="1"/>
</dbReference>
<organism evidence="3 4">
    <name type="scientific">Actinocrispum wychmicini</name>
    <dbReference type="NCBI Taxonomy" id="1213861"/>
    <lineage>
        <taxon>Bacteria</taxon>
        <taxon>Bacillati</taxon>
        <taxon>Actinomycetota</taxon>
        <taxon>Actinomycetes</taxon>
        <taxon>Pseudonocardiales</taxon>
        <taxon>Pseudonocardiaceae</taxon>
        <taxon>Actinocrispum</taxon>
    </lineage>
</organism>
<feature type="region of interest" description="Disordered" evidence="1">
    <location>
        <begin position="74"/>
        <end position="115"/>
    </location>
</feature>
<dbReference type="AlphaFoldDB" id="A0A4R2J728"/>
<protein>
    <recommendedName>
        <fullName evidence="5">Secreted protein</fullName>
    </recommendedName>
</protein>
<keyword evidence="2" id="KW-0732">Signal</keyword>
<feature type="signal peptide" evidence="2">
    <location>
        <begin position="1"/>
        <end position="33"/>
    </location>
</feature>
<sequence length="129" mass="12956">MHRTVPARAIARLLTVTAVLAGLFAMHGLPAQACPGGAGAVMSEAMSADATSHHATPTSGDAAAPAMSGHGSVCAATLTPRGSDTSSGVTPVLVTSTPPTRTVHPRRPRDRGPPLAKADLLTTLCVSRT</sequence>
<dbReference type="EMBL" id="SLWS01000008">
    <property type="protein sequence ID" value="TCO54871.1"/>
    <property type="molecule type" value="Genomic_DNA"/>
</dbReference>
<evidence type="ECO:0000313" key="4">
    <source>
        <dbReference type="Proteomes" id="UP000295680"/>
    </source>
</evidence>
<dbReference type="InterPro" id="IPR046151">
    <property type="entry name" value="DUF6153"/>
</dbReference>
<evidence type="ECO:0000313" key="3">
    <source>
        <dbReference type="EMBL" id="TCO54871.1"/>
    </source>
</evidence>
<evidence type="ECO:0000256" key="1">
    <source>
        <dbReference type="SAM" id="MobiDB-lite"/>
    </source>
</evidence>
<dbReference type="OrthoDB" id="4327955at2"/>
<evidence type="ECO:0000256" key="2">
    <source>
        <dbReference type="SAM" id="SignalP"/>
    </source>
</evidence>
<evidence type="ECO:0008006" key="5">
    <source>
        <dbReference type="Google" id="ProtNLM"/>
    </source>
</evidence>
<gene>
    <name evidence="3" type="ORF">EV192_108159</name>
</gene>
<reference evidence="3 4" key="1">
    <citation type="submission" date="2019-03" db="EMBL/GenBank/DDBJ databases">
        <title>Genomic Encyclopedia of Type Strains, Phase IV (KMG-IV): sequencing the most valuable type-strain genomes for metagenomic binning, comparative biology and taxonomic classification.</title>
        <authorList>
            <person name="Goeker M."/>
        </authorList>
    </citation>
    <scope>NUCLEOTIDE SEQUENCE [LARGE SCALE GENOMIC DNA]</scope>
    <source>
        <strain evidence="3 4">DSM 45934</strain>
    </source>
</reference>
<proteinExistence type="predicted"/>
<dbReference type="Proteomes" id="UP000295680">
    <property type="component" value="Unassembled WGS sequence"/>
</dbReference>
<comment type="caution">
    <text evidence="3">The sequence shown here is derived from an EMBL/GenBank/DDBJ whole genome shotgun (WGS) entry which is preliminary data.</text>
</comment>